<evidence type="ECO:0000313" key="1">
    <source>
        <dbReference type="EMBL" id="MTS51678.1"/>
    </source>
</evidence>
<dbReference type="Proteomes" id="UP000449193">
    <property type="component" value="Unassembled WGS sequence"/>
</dbReference>
<reference evidence="1 2" key="1">
    <citation type="journal article" date="2019" name="Nat. Med.">
        <title>A library of human gut bacterial isolates paired with longitudinal multiomics data enables mechanistic microbiome research.</title>
        <authorList>
            <person name="Poyet M."/>
            <person name="Groussin M."/>
            <person name="Gibbons S.M."/>
            <person name="Avila-Pacheco J."/>
            <person name="Jiang X."/>
            <person name="Kearney S.M."/>
            <person name="Perrotta A.R."/>
            <person name="Berdy B."/>
            <person name="Zhao S."/>
            <person name="Lieberman T.D."/>
            <person name="Swanson P.K."/>
            <person name="Smith M."/>
            <person name="Roesemann S."/>
            <person name="Alexander J.E."/>
            <person name="Rich S.A."/>
            <person name="Livny J."/>
            <person name="Vlamakis H."/>
            <person name="Clish C."/>
            <person name="Bullock K."/>
            <person name="Deik A."/>
            <person name="Scott J."/>
            <person name="Pierce K.A."/>
            <person name="Xavier R.J."/>
            <person name="Alm E.J."/>
        </authorList>
    </citation>
    <scope>NUCLEOTIDE SEQUENCE [LARGE SCALE GENOMIC DNA]</scope>
    <source>
        <strain evidence="1 2">BIOML-A7</strain>
    </source>
</reference>
<organism evidence="1 2">
    <name type="scientific">Ruthenibacterium lactatiformans</name>
    <dbReference type="NCBI Taxonomy" id="1550024"/>
    <lineage>
        <taxon>Bacteria</taxon>
        <taxon>Bacillati</taxon>
        <taxon>Bacillota</taxon>
        <taxon>Clostridia</taxon>
        <taxon>Eubacteriales</taxon>
        <taxon>Oscillospiraceae</taxon>
        <taxon>Ruthenibacterium</taxon>
    </lineage>
</organism>
<dbReference type="EMBL" id="WMZR01000010">
    <property type="protein sequence ID" value="MTS51678.1"/>
    <property type="molecule type" value="Genomic_DNA"/>
</dbReference>
<gene>
    <name evidence="1" type="ORF">GMD52_09015</name>
</gene>
<proteinExistence type="predicted"/>
<accession>A0A6I3Q725</accession>
<sequence length="369" mass="41277">MLYDLADIMALRFAGHVRNIPIELPQSFHGNVFSEETLLALCRQKVLAENRNHRSYSLTPAGIALLEHLGYTYQLDSRQPAQAKLERRLMSAAVSALFCRAGFNIFLDNLEGLTSELSYLSSAVLRRDPASTASRVFAGVRFTGIAHAHRSSLLVHYIDDGFMYFTSEMRMFHGAVSALSCPFGVVYTGKSYEQITQLLTASKAFSKSKSRAGDALTYRIAAERTTCPLYLVEATEIGARHLMLLQQKDYRAKIANYALQEQYLPPPQDAPMLDAMMGGTPFLVCVDMDIQRIRAACRYARASGYTELAAVAFPTQIEALARWMEDMFPCEFYAIEESALLSIYPELILPETEREPVLRQGGECYVPVT</sequence>
<name>A0A6I3Q725_9FIRM</name>
<dbReference type="RefSeq" id="WP_155201251.1">
    <property type="nucleotide sequence ID" value="NZ_WMZL01000008.1"/>
</dbReference>
<protein>
    <submittedName>
        <fullName evidence="1">Uncharacterized protein</fullName>
    </submittedName>
</protein>
<dbReference type="AlphaFoldDB" id="A0A6I3Q725"/>
<comment type="caution">
    <text evidence="1">The sequence shown here is derived from an EMBL/GenBank/DDBJ whole genome shotgun (WGS) entry which is preliminary data.</text>
</comment>
<evidence type="ECO:0000313" key="2">
    <source>
        <dbReference type="Proteomes" id="UP000449193"/>
    </source>
</evidence>